<dbReference type="EC" id="4.2.2.n1" evidence="2"/>
<feature type="signal peptide" evidence="6">
    <location>
        <begin position="1"/>
        <end position="23"/>
    </location>
</feature>
<dbReference type="RefSeq" id="WP_110813546.1">
    <property type="nucleotide sequence ID" value="NZ_QJTE01000002.1"/>
</dbReference>
<protein>
    <recommendedName>
        <fullName evidence="2">peptidoglycan lytic exotransglycosylase</fullName>
        <ecNumber evidence="2">4.2.2.n1</ecNumber>
    </recommendedName>
    <alternativeName>
        <fullName evidence="5">Murein hydrolase A</fullName>
    </alternativeName>
</protein>
<reference evidence="8 9" key="1">
    <citation type="submission" date="2018-06" db="EMBL/GenBank/DDBJ databases">
        <title>Genomic Encyclopedia of Type Strains, Phase III (KMG-III): the genomes of soil and plant-associated and newly described type strains.</title>
        <authorList>
            <person name="Whitman W."/>
        </authorList>
    </citation>
    <scope>NUCLEOTIDE SEQUENCE [LARGE SCALE GENOMIC DNA]</scope>
    <source>
        <strain evidence="8 9">CECT 9025</strain>
    </source>
</reference>
<evidence type="ECO:0000313" key="9">
    <source>
        <dbReference type="Proteomes" id="UP000248311"/>
    </source>
</evidence>
<comment type="catalytic activity">
    <reaction evidence="1">
        <text>Exolytic cleavage of the (1-&gt;4)-beta-glycosidic linkage between N-acetylmuramic acid (MurNAc) and N-acetylglucosamine (GlcNAc) residues in peptidoglycan, from either the reducing or the non-reducing ends of the peptidoglycan chains, with concomitant formation of a 1,6-anhydrobond in the MurNAc residue.</text>
        <dbReference type="EC" id="4.2.2.n1"/>
    </reaction>
</comment>
<dbReference type="PANTHER" id="PTHR30124:SF0">
    <property type="entry name" value="MEMBRANE-BOUND LYTIC MUREIN TRANSGLYCOSYLASE A"/>
    <property type="match status" value="1"/>
</dbReference>
<dbReference type="AlphaFoldDB" id="A0A318SSD9"/>
<organism evidence="8 9">
    <name type="scientific">Pseudoroseicyclus aestuarii</name>
    <dbReference type="NCBI Taxonomy" id="1795041"/>
    <lineage>
        <taxon>Bacteria</taxon>
        <taxon>Pseudomonadati</taxon>
        <taxon>Pseudomonadota</taxon>
        <taxon>Alphaproteobacteria</taxon>
        <taxon>Rhodobacterales</taxon>
        <taxon>Paracoccaceae</taxon>
        <taxon>Pseudoroseicyclus</taxon>
    </lineage>
</organism>
<evidence type="ECO:0000256" key="1">
    <source>
        <dbReference type="ARBA" id="ARBA00001420"/>
    </source>
</evidence>
<sequence>MIRGGALAAAGLLSVGLSTGVAANGAAEPDVAMLSFADLEGWEEDDHGAALDAFRETCRDLRDQDWQVLCALSAETRDARAFFEAFFLPVQIGTEEEGLFTGYYEPQIVGRTRPQGRYTAPVYRLPEDPPSDPWPTRRQIEEDGILSGQDLEIAWVDPVDLFFLQIQGSGRIRMPGGTVIRLGYAGANGQPYDSIGQELVARGEYDTHQVSAAVIRSWINRNPDAGRELMWHNRSYVFFRVVNEVPADRGPLGAMNRSLTPLRSLAVDPAHVPLGAPVWIEAQGTVPMNRLMVAQDTGSAIKGAQRGDIFFGTGSGAGSRAGRVRDSGRIVTLLPIQRAWDMMPVQLATADG</sequence>
<dbReference type="InterPro" id="IPR005300">
    <property type="entry name" value="MltA_B"/>
</dbReference>
<dbReference type="InterPro" id="IPR036908">
    <property type="entry name" value="RlpA-like_sf"/>
</dbReference>
<dbReference type="InterPro" id="IPR010611">
    <property type="entry name" value="3D_dom"/>
</dbReference>
<evidence type="ECO:0000256" key="3">
    <source>
        <dbReference type="ARBA" id="ARBA00023239"/>
    </source>
</evidence>
<dbReference type="Proteomes" id="UP000248311">
    <property type="component" value="Unassembled WGS sequence"/>
</dbReference>
<dbReference type="GO" id="GO:0019867">
    <property type="term" value="C:outer membrane"/>
    <property type="evidence" value="ECO:0007669"/>
    <property type="project" value="InterPro"/>
</dbReference>
<evidence type="ECO:0000256" key="4">
    <source>
        <dbReference type="ARBA" id="ARBA00023316"/>
    </source>
</evidence>
<dbReference type="InterPro" id="IPR026044">
    <property type="entry name" value="MltA"/>
</dbReference>
<name>A0A318SSD9_9RHOB</name>
<dbReference type="GO" id="GO:0009253">
    <property type="term" value="P:peptidoglycan catabolic process"/>
    <property type="evidence" value="ECO:0007669"/>
    <property type="project" value="TreeGrafter"/>
</dbReference>
<comment type="caution">
    <text evidence="8">The sequence shown here is derived from an EMBL/GenBank/DDBJ whole genome shotgun (WGS) entry which is preliminary data.</text>
</comment>
<keyword evidence="3" id="KW-0456">Lyase</keyword>
<evidence type="ECO:0000256" key="2">
    <source>
        <dbReference type="ARBA" id="ARBA00012587"/>
    </source>
</evidence>
<evidence type="ECO:0000256" key="6">
    <source>
        <dbReference type="SAM" id="SignalP"/>
    </source>
</evidence>
<evidence type="ECO:0000259" key="7">
    <source>
        <dbReference type="SMART" id="SM00925"/>
    </source>
</evidence>
<proteinExistence type="predicted"/>
<accession>A0A318SSD9</accession>
<dbReference type="CDD" id="cd14485">
    <property type="entry name" value="mltA_like_LT_A"/>
    <property type="match status" value="1"/>
</dbReference>
<dbReference type="CDD" id="cd14668">
    <property type="entry name" value="mlta_B"/>
    <property type="match status" value="1"/>
</dbReference>
<dbReference type="Gene3D" id="2.40.40.10">
    <property type="entry name" value="RlpA-like domain"/>
    <property type="match status" value="2"/>
</dbReference>
<dbReference type="GO" id="GO:0009254">
    <property type="term" value="P:peptidoglycan turnover"/>
    <property type="evidence" value="ECO:0007669"/>
    <property type="project" value="InterPro"/>
</dbReference>
<gene>
    <name evidence="8" type="ORF">DFP88_102252</name>
</gene>
<keyword evidence="9" id="KW-1185">Reference proteome</keyword>
<dbReference type="SMART" id="SM00925">
    <property type="entry name" value="MltA"/>
    <property type="match status" value="1"/>
</dbReference>
<dbReference type="EMBL" id="QJTE01000002">
    <property type="protein sequence ID" value="PYE84452.1"/>
    <property type="molecule type" value="Genomic_DNA"/>
</dbReference>
<dbReference type="GO" id="GO:0008933">
    <property type="term" value="F:peptidoglycan lytic transglycosylase activity"/>
    <property type="evidence" value="ECO:0007669"/>
    <property type="project" value="TreeGrafter"/>
</dbReference>
<keyword evidence="6" id="KW-0732">Signal</keyword>
<dbReference type="GO" id="GO:0004553">
    <property type="term" value="F:hydrolase activity, hydrolyzing O-glycosyl compounds"/>
    <property type="evidence" value="ECO:0007669"/>
    <property type="project" value="InterPro"/>
</dbReference>
<evidence type="ECO:0000256" key="5">
    <source>
        <dbReference type="ARBA" id="ARBA00030918"/>
    </source>
</evidence>
<dbReference type="SUPFAM" id="SSF50685">
    <property type="entry name" value="Barwin-like endoglucanases"/>
    <property type="match status" value="1"/>
</dbReference>
<feature type="domain" description="Lytic transglycosylase MltA" evidence="7">
    <location>
        <begin position="107"/>
        <end position="240"/>
    </location>
</feature>
<dbReference type="PANTHER" id="PTHR30124">
    <property type="entry name" value="MEMBRANE-BOUND LYTIC MUREIN TRANSGLYCOSYLASE A"/>
    <property type="match status" value="1"/>
</dbReference>
<feature type="chain" id="PRO_5016355392" description="peptidoglycan lytic exotransglycosylase" evidence="6">
    <location>
        <begin position="24"/>
        <end position="352"/>
    </location>
</feature>
<keyword evidence="4" id="KW-0961">Cell wall biogenesis/degradation</keyword>
<dbReference type="Pfam" id="PF06725">
    <property type="entry name" value="3D"/>
    <property type="match status" value="1"/>
</dbReference>
<evidence type="ECO:0000313" key="8">
    <source>
        <dbReference type="EMBL" id="PYE84452.1"/>
    </source>
</evidence>
<dbReference type="OrthoDB" id="9783686at2"/>
<dbReference type="PIRSF" id="PIRSF019422">
    <property type="entry name" value="MltA"/>
    <property type="match status" value="1"/>
</dbReference>
<dbReference type="Pfam" id="PF03562">
    <property type="entry name" value="MltA"/>
    <property type="match status" value="1"/>
</dbReference>
<dbReference type="GO" id="GO:0071555">
    <property type="term" value="P:cell wall organization"/>
    <property type="evidence" value="ECO:0007669"/>
    <property type="project" value="UniProtKB-KW"/>
</dbReference>